<keyword evidence="3" id="KW-1185">Reference proteome</keyword>
<dbReference type="AlphaFoldDB" id="A0A6D2IC06"/>
<dbReference type="OrthoDB" id="1113966at2759"/>
<feature type="signal peptide" evidence="1">
    <location>
        <begin position="1"/>
        <end position="23"/>
    </location>
</feature>
<evidence type="ECO:0000313" key="2">
    <source>
        <dbReference type="EMBL" id="CAA7026274.1"/>
    </source>
</evidence>
<protein>
    <submittedName>
        <fullName evidence="2">Uncharacterized protein</fullName>
    </submittedName>
</protein>
<comment type="caution">
    <text evidence="2">The sequence shown here is derived from an EMBL/GenBank/DDBJ whole genome shotgun (WGS) entry which is preliminary data.</text>
</comment>
<proteinExistence type="predicted"/>
<dbReference type="EMBL" id="CACVBM020001051">
    <property type="protein sequence ID" value="CAA7026274.1"/>
    <property type="molecule type" value="Genomic_DNA"/>
</dbReference>
<gene>
    <name evidence="2" type="ORF">MERR_LOCUS13509</name>
</gene>
<evidence type="ECO:0000256" key="1">
    <source>
        <dbReference type="SAM" id="SignalP"/>
    </source>
</evidence>
<evidence type="ECO:0000313" key="3">
    <source>
        <dbReference type="Proteomes" id="UP000467841"/>
    </source>
</evidence>
<name>A0A6D2IC06_9BRAS</name>
<keyword evidence="1" id="KW-0732">Signal</keyword>
<organism evidence="2 3">
    <name type="scientific">Microthlaspi erraticum</name>
    <dbReference type="NCBI Taxonomy" id="1685480"/>
    <lineage>
        <taxon>Eukaryota</taxon>
        <taxon>Viridiplantae</taxon>
        <taxon>Streptophyta</taxon>
        <taxon>Embryophyta</taxon>
        <taxon>Tracheophyta</taxon>
        <taxon>Spermatophyta</taxon>
        <taxon>Magnoliopsida</taxon>
        <taxon>eudicotyledons</taxon>
        <taxon>Gunneridae</taxon>
        <taxon>Pentapetalae</taxon>
        <taxon>rosids</taxon>
        <taxon>malvids</taxon>
        <taxon>Brassicales</taxon>
        <taxon>Brassicaceae</taxon>
        <taxon>Coluteocarpeae</taxon>
        <taxon>Microthlaspi</taxon>
    </lineage>
</organism>
<feature type="chain" id="PRO_5025460115" evidence="1">
    <location>
        <begin position="24"/>
        <end position="70"/>
    </location>
</feature>
<accession>A0A6D2IC06</accession>
<reference evidence="2" key="1">
    <citation type="submission" date="2020-01" db="EMBL/GenBank/DDBJ databases">
        <authorList>
            <person name="Mishra B."/>
        </authorList>
    </citation>
    <scope>NUCLEOTIDE SEQUENCE [LARGE SCALE GENOMIC DNA]</scope>
</reference>
<dbReference type="Proteomes" id="UP000467841">
    <property type="component" value="Unassembled WGS sequence"/>
</dbReference>
<sequence>MASNLHLIVLLVLVSVSITSVYSRSTRDSVLKQDDESYPMATSDQGSSIITDVEDVAKARSLRSSSSRWL</sequence>